<dbReference type="VEuPathDB" id="MicrosporidiaDB:CWI38_0815p0040"/>
<comment type="caution">
    <text evidence="1">The sequence shown here is derived from an EMBL/GenBank/DDBJ whole genome shotgun (WGS) entry which is preliminary data.</text>
</comment>
<name>A0A4Q9L891_9MICR</name>
<keyword evidence="3" id="KW-1185">Reference proteome</keyword>
<protein>
    <submittedName>
        <fullName evidence="1">Uncharacterized protein</fullName>
    </submittedName>
</protein>
<evidence type="ECO:0000313" key="1">
    <source>
        <dbReference type="EMBL" id="TBU03804.1"/>
    </source>
</evidence>
<dbReference type="EMBL" id="PITJ01000229">
    <property type="protein sequence ID" value="TBU03804.1"/>
    <property type="molecule type" value="Genomic_DNA"/>
</dbReference>
<accession>A0A4Q9L891</accession>
<reference evidence="3 4" key="1">
    <citation type="submission" date="2017-12" db="EMBL/GenBank/DDBJ databases">
        <authorList>
            <person name="Pombert J.-F."/>
            <person name="Haag K.L."/>
            <person name="Ebert D."/>
        </authorList>
    </citation>
    <scope>NUCLEOTIDE SEQUENCE [LARGE SCALE GENOMIC DNA]</scope>
    <source>
        <strain evidence="1">FI-OER-3-3</strain>
        <strain evidence="2">IL-G-3</strain>
    </source>
</reference>
<dbReference type="Proteomes" id="UP000292282">
    <property type="component" value="Unassembled WGS sequence"/>
</dbReference>
<proteinExistence type="predicted"/>
<organism evidence="1 4">
    <name type="scientific">Hamiltosporidium tvaerminnensis</name>
    <dbReference type="NCBI Taxonomy" id="1176355"/>
    <lineage>
        <taxon>Eukaryota</taxon>
        <taxon>Fungi</taxon>
        <taxon>Fungi incertae sedis</taxon>
        <taxon>Microsporidia</taxon>
        <taxon>Dubosqiidae</taxon>
        <taxon>Hamiltosporidium</taxon>
    </lineage>
</organism>
<gene>
    <name evidence="1" type="ORF">CWI37_0229p0010</name>
    <name evidence="2" type="ORF">CWI38_0815p0040</name>
</gene>
<dbReference type="EMBL" id="PITK01000815">
    <property type="protein sequence ID" value="TBU12294.1"/>
    <property type="molecule type" value="Genomic_DNA"/>
</dbReference>
<sequence length="162" mass="18948">MKQSFTINDIPQILKSLTDKQIYIENFTTEQIFYQLKDITDEIIKETEIFIKETETLSSNSFLNFINSTNQLDCKQSLNEENNHNIPINHNSNETIESNEHKSFEKTNHESNEETDKLIKKNKIENLLNKKTAKEILNFLDEEVECSISTDNSISSTYLNDY</sequence>
<evidence type="ECO:0000313" key="3">
    <source>
        <dbReference type="Proteomes" id="UP000292282"/>
    </source>
</evidence>
<evidence type="ECO:0000313" key="4">
    <source>
        <dbReference type="Proteomes" id="UP000292362"/>
    </source>
</evidence>
<dbReference type="AlphaFoldDB" id="A0A4Q9L891"/>
<dbReference type="Proteomes" id="UP000292362">
    <property type="component" value="Unassembled WGS sequence"/>
</dbReference>
<dbReference type="VEuPathDB" id="MicrosporidiaDB:CWI37_0229p0010"/>
<evidence type="ECO:0000313" key="2">
    <source>
        <dbReference type="EMBL" id="TBU12294.1"/>
    </source>
</evidence>